<keyword evidence="4 7" id="KW-0418">Kinase</keyword>
<keyword evidence="3 7" id="KW-0547">Nucleotide-binding</keyword>
<proteinExistence type="inferred from homology"/>
<feature type="binding site" evidence="7">
    <location>
        <position position="145"/>
    </location>
    <ligand>
        <name>substrate</name>
    </ligand>
</feature>
<evidence type="ECO:0000256" key="4">
    <source>
        <dbReference type="ARBA" id="ARBA00022777"/>
    </source>
</evidence>
<keyword evidence="7" id="KW-0963">Cytoplasm</keyword>
<comment type="similarity">
    <text evidence="7">Belongs to the shikimate kinase family.</text>
</comment>
<evidence type="ECO:0000256" key="5">
    <source>
        <dbReference type="ARBA" id="ARBA00022840"/>
    </source>
</evidence>
<comment type="caution">
    <text evidence="8">The sequence shown here is derived from an EMBL/GenBank/DDBJ whole genome shotgun (WGS) entry which is preliminary data.</text>
</comment>
<comment type="subcellular location">
    <subcellularLocation>
        <location evidence="7">Cytoplasm</location>
    </subcellularLocation>
</comment>
<comment type="function">
    <text evidence="7">Catalyzes the specific phosphorylation of the 3-hydroxyl group of shikimic acid using ATP as a cosubstrate.</text>
</comment>
<dbReference type="PANTHER" id="PTHR21087:SF16">
    <property type="entry name" value="SHIKIMATE KINASE 1, CHLOROPLASTIC"/>
    <property type="match status" value="1"/>
</dbReference>
<dbReference type="SUPFAM" id="SSF52540">
    <property type="entry name" value="P-loop containing nucleoside triphosphate hydrolases"/>
    <property type="match status" value="1"/>
</dbReference>
<dbReference type="PANTHER" id="PTHR21087">
    <property type="entry name" value="SHIKIMATE KINASE"/>
    <property type="match status" value="1"/>
</dbReference>
<comment type="caution">
    <text evidence="7">Lacks conserved residue(s) required for the propagation of feature annotation.</text>
</comment>
<dbReference type="RefSeq" id="WP_234864485.1">
    <property type="nucleotide sequence ID" value="NZ_JAKEVY010000001.1"/>
</dbReference>
<accession>A0ABS9BFP6</accession>
<organism evidence="8 9">
    <name type="scientific">Flavihumibacter fluminis</name>
    <dbReference type="NCBI Taxonomy" id="2909236"/>
    <lineage>
        <taxon>Bacteria</taxon>
        <taxon>Pseudomonadati</taxon>
        <taxon>Bacteroidota</taxon>
        <taxon>Chitinophagia</taxon>
        <taxon>Chitinophagales</taxon>
        <taxon>Chitinophagaceae</taxon>
        <taxon>Flavihumibacter</taxon>
    </lineage>
</organism>
<feature type="binding site" evidence="7">
    <location>
        <position position="84"/>
    </location>
    <ligand>
        <name>substrate</name>
    </ligand>
</feature>
<dbReference type="InterPro" id="IPR027417">
    <property type="entry name" value="P-loop_NTPase"/>
</dbReference>
<evidence type="ECO:0000256" key="6">
    <source>
        <dbReference type="ARBA" id="ARBA00023141"/>
    </source>
</evidence>
<comment type="catalytic activity">
    <reaction evidence="7">
        <text>shikimate + ATP = 3-phosphoshikimate + ADP + H(+)</text>
        <dbReference type="Rhea" id="RHEA:13121"/>
        <dbReference type="ChEBI" id="CHEBI:15378"/>
        <dbReference type="ChEBI" id="CHEBI:30616"/>
        <dbReference type="ChEBI" id="CHEBI:36208"/>
        <dbReference type="ChEBI" id="CHEBI:145989"/>
        <dbReference type="ChEBI" id="CHEBI:456216"/>
        <dbReference type="EC" id="2.7.1.71"/>
    </reaction>
</comment>
<evidence type="ECO:0000313" key="8">
    <source>
        <dbReference type="EMBL" id="MCF1713958.1"/>
    </source>
</evidence>
<evidence type="ECO:0000256" key="1">
    <source>
        <dbReference type="ARBA" id="ARBA00022605"/>
    </source>
</evidence>
<evidence type="ECO:0000256" key="3">
    <source>
        <dbReference type="ARBA" id="ARBA00022741"/>
    </source>
</evidence>
<keyword evidence="1 7" id="KW-0028">Amino-acid biosynthesis</keyword>
<dbReference type="GO" id="GO:0016301">
    <property type="term" value="F:kinase activity"/>
    <property type="evidence" value="ECO:0007669"/>
    <property type="project" value="UniProtKB-KW"/>
</dbReference>
<feature type="binding site" evidence="7">
    <location>
        <position position="37"/>
    </location>
    <ligand>
        <name>substrate</name>
    </ligand>
</feature>
<keyword evidence="7" id="KW-0460">Magnesium</keyword>
<dbReference type="EMBL" id="JAKEVY010000001">
    <property type="protein sequence ID" value="MCF1713958.1"/>
    <property type="molecule type" value="Genomic_DNA"/>
</dbReference>
<keyword evidence="6 7" id="KW-0057">Aromatic amino acid biosynthesis</keyword>
<comment type="pathway">
    <text evidence="7">Metabolic intermediate biosynthesis; chorismate biosynthesis; chorismate from D-erythrose 4-phosphate and phosphoenolpyruvate: step 5/7.</text>
</comment>
<dbReference type="Proteomes" id="UP001200145">
    <property type="component" value="Unassembled WGS sequence"/>
</dbReference>
<dbReference type="HAMAP" id="MF_00109">
    <property type="entry name" value="Shikimate_kinase"/>
    <property type="match status" value="1"/>
</dbReference>
<feature type="binding site" evidence="7">
    <location>
        <position position="61"/>
    </location>
    <ligand>
        <name>substrate</name>
    </ligand>
</feature>
<dbReference type="EC" id="2.7.1.71" evidence="7"/>
<comment type="subunit">
    <text evidence="7">Monomer.</text>
</comment>
<keyword evidence="9" id="KW-1185">Reference proteome</keyword>
<dbReference type="InterPro" id="IPR031322">
    <property type="entry name" value="Shikimate/glucono_kinase"/>
</dbReference>
<keyword evidence="5 7" id="KW-0067">ATP-binding</keyword>
<feature type="binding site" evidence="7">
    <location>
        <position position="123"/>
    </location>
    <ligand>
        <name>ATP</name>
        <dbReference type="ChEBI" id="CHEBI:30616"/>
    </ligand>
</feature>
<sequence>MHSVNMKIYLIGFMGSGKSHWGRKLSDSLNIPFFDLDDVIVFREGKPITEIFAEKGEEYFRLLEKDTLINLTENHDDFVISSGGGTPCFFGNIDYMKEHGKVIWLNTATPVLIDRLLKEKKHRPLLKDIPDEEMKSFIIKKLHDRKMYYEQAHLALHEEELSLDQIKAAIIHE</sequence>
<dbReference type="InterPro" id="IPR000623">
    <property type="entry name" value="Shikimate_kinase/TSH1"/>
</dbReference>
<reference evidence="8 9" key="1">
    <citation type="submission" date="2022-01" db="EMBL/GenBank/DDBJ databases">
        <title>Flavihumibacter sp. nov., isolated from sediment of a river.</title>
        <authorList>
            <person name="Liu H."/>
        </authorList>
    </citation>
    <scope>NUCLEOTIDE SEQUENCE [LARGE SCALE GENOMIC DNA]</scope>
    <source>
        <strain evidence="8 9">RY-1</strain>
    </source>
</reference>
<dbReference type="PRINTS" id="PR01100">
    <property type="entry name" value="SHIKIMTKNASE"/>
</dbReference>
<evidence type="ECO:0000256" key="7">
    <source>
        <dbReference type="HAMAP-Rule" id="MF_00109"/>
    </source>
</evidence>
<dbReference type="CDD" id="cd00464">
    <property type="entry name" value="SK"/>
    <property type="match status" value="1"/>
</dbReference>
<dbReference type="Pfam" id="PF01202">
    <property type="entry name" value="SKI"/>
    <property type="match status" value="1"/>
</dbReference>
<name>A0ABS9BFP6_9BACT</name>
<evidence type="ECO:0000256" key="2">
    <source>
        <dbReference type="ARBA" id="ARBA00022679"/>
    </source>
</evidence>
<protein>
    <recommendedName>
        <fullName evidence="7">Shikimate kinase</fullName>
        <shortName evidence="7">SK</shortName>
        <ecNumber evidence="7">2.7.1.71</ecNumber>
    </recommendedName>
</protein>
<keyword evidence="2 7" id="KW-0808">Transferase</keyword>
<keyword evidence="7" id="KW-0479">Metal-binding</keyword>
<dbReference type="Gene3D" id="3.40.50.300">
    <property type="entry name" value="P-loop containing nucleotide triphosphate hydrolases"/>
    <property type="match status" value="1"/>
</dbReference>
<feature type="binding site" evidence="7">
    <location>
        <position position="19"/>
    </location>
    <ligand>
        <name>Mg(2+)</name>
        <dbReference type="ChEBI" id="CHEBI:18420"/>
    </ligand>
</feature>
<comment type="cofactor">
    <cofactor evidence="7">
        <name>Mg(2+)</name>
        <dbReference type="ChEBI" id="CHEBI:18420"/>
    </cofactor>
    <text evidence="7">Binds 1 Mg(2+) ion per subunit.</text>
</comment>
<gene>
    <name evidence="7" type="primary">aroK</name>
    <name evidence="8" type="ORF">L0U88_04845</name>
</gene>
<feature type="binding site" evidence="7">
    <location>
        <begin position="15"/>
        <end position="20"/>
    </location>
    <ligand>
        <name>ATP</name>
        <dbReference type="ChEBI" id="CHEBI:30616"/>
    </ligand>
</feature>
<evidence type="ECO:0000313" key="9">
    <source>
        <dbReference type="Proteomes" id="UP001200145"/>
    </source>
</evidence>